<dbReference type="InParanoid" id="A0A0D2VGH2"/>
<sequence length="341" mass="36743">MNFSFSGAGFLGAYHLGVAQCLVNKLGRETLRRSQFIGTSAGALTAAVLATEADIDQCMVQTTRLAKYWANHPVTRLLTGQVLTNVVSIVLNAPADMLTATAGVAMPSPAQVAATTPIQDPDTDAPFIQEVERSLRAVLPLDALERMAFQTPRSTLAATAASTATPSRASPSRVTVVVTRAVPVPLARRFSQFTSYDDLIAALLCSSFIPGYCGRVPPLFRGANKYIDGGLTDNWPQFRPDELIAPVPELPGPTLPARTIKVSPFLGTFDICPPPDDSVPYMLAPVLPWTNSDKVQVAPANMRAIYDALLPRDPKLIPMYFQNGYDDATRALRQLRLCEAG</sequence>
<dbReference type="Pfam" id="PF01734">
    <property type="entry name" value="Patatin"/>
    <property type="match status" value="1"/>
</dbReference>
<protein>
    <recommendedName>
        <fullName evidence="3">PNPLA domain-containing protein</fullName>
    </recommendedName>
</protein>
<name>A0A0D2VGH2_CAPO3</name>
<evidence type="ECO:0000313" key="4">
    <source>
        <dbReference type="EMBL" id="KJE88972.1"/>
    </source>
</evidence>
<keyword evidence="2" id="KW-0378">Hydrolase</keyword>
<dbReference type="InterPro" id="IPR002641">
    <property type="entry name" value="PNPLA_dom"/>
</dbReference>
<dbReference type="PROSITE" id="PS51635">
    <property type="entry name" value="PNPLA"/>
    <property type="match status" value="1"/>
</dbReference>
<gene>
    <name evidence="4" type="ORF">CAOG_000537</name>
</gene>
<evidence type="ECO:0000256" key="1">
    <source>
        <dbReference type="ARBA" id="ARBA00023098"/>
    </source>
</evidence>
<feature type="domain" description="PNPLA" evidence="3">
    <location>
        <begin position="3"/>
        <end position="241"/>
    </location>
</feature>
<dbReference type="PANTHER" id="PTHR12406">
    <property type="entry name" value="CALCIUM-INDEPENDENT PHOSPHOLIPASE A2 IPLA2 -RELATED"/>
    <property type="match status" value="1"/>
</dbReference>
<reference evidence="5" key="1">
    <citation type="submission" date="2011-02" db="EMBL/GenBank/DDBJ databases">
        <title>The Genome Sequence of Capsaspora owczarzaki ATCC 30864.</title>
        <authorList>
            <person name="Russ C."/>
            <person name="Cuomo C."/>
            <person name="Burger G."/>
            <person name="Gray M.W."/>
            <person name="Holland P.W.H."/>
            <person name="King N."/>
            <person name="Lang F.B.F."/>
            <person name="Roger A.J."/>
            <person name="Ruiz-Trillo I."/>
            <person name="Young S.K."/>
            <person name="Zeng Q."/>
            <person name="Gargeya S."/>
            <person name="Alvarado L."/>
            <person name="Berlin A."/>
            <person name="Chapman S.B."/>
            <person name="Chen Z."/>
            <person name="Freedman E."/>
            <person name="Gellesch M."/>
            <person name="Goldberg J."/>
            <person name="Griggs A."/>
            <person name="Gujja S."/>
            <person name="Heilman E."/>
            <person name="Heiman D."/>
            <person name="Howarth C."/>
            <person name="Mehta T."/>
            <person name="Neiman D."/>
            <person name="Pearson M."/>
            <person name="Roberts A."/>
            <person name="Saif S."/>
            <person name="Shea T."/>
            <person name="Shenoy N."/>
            <person name="Sisk P."/>
            <person name="Stolte C."/>
            <person name="Sykes S."/>
            <person name="White J."/>
            <person name="Yandava C."/>
            <person name="Haas B."/>
            <person name="Nusbaum C."/>
            <person name="Birren B."/>
        </authorList>
    </citation>
    <scope>NUCLEOTIDE SEQUENCE</scope>
    <source>
        <strain evidence="5">ATCC 30864</strain>
    </source>
</reference>
<evidence type="ECO:0000256" key="2">
    <source>
        <dbReference type="PROSITE-ProRule" id="PRU01161"/>
    </source>
</evidence>
<dbReference type="eggNOG" id="KOG3773">
    <property type="taxonomic scope" value="Eukaryota"/>
</dbReference>
<dbReference type="OMA" id="LERMAFQ"/>
<dbReference type="STRING" id="595528.A0A0D2VGH2"/>
<dbReference type="InterPro" id="IPR016035">
    <property type="entry name" value="Acyl_Trfase/lysoPLipase"/>
</dbReference>
<dbReference type="PANTHER" id="PTHR12406:SF7">
    <property type="entry name" value="PATATIN-LIKE PHOSPHOLIPASE DOMAIN-CONTAINING PROTEIN 4"/>
    <property type="match status" value="1"/>
</dbReference>
<keyword evidence="1 2" id="KW-0443">Lipid metabolism</keyword>
<dbReference type="GO" id="GO:0005811">
    <property type="term" value="C:lipid droplet"/>
    <property type="evidence" value="ECO:0007669"/>
    <property type="project" value="TreeGrafter"/>
</dbReference>
<dbReference type="Gene3D" id="3.40.1090.10">
    <property type="entry name" value="Cytosolic phospholipase A2 catalytic domain"/>
    <property type="match status" value="1"/>
</dbReference>
<evidence type="ECO:0000259" key="3">
    <source>
        <dbReference type="PROSITE" id="PS51635"/>
    </source>
</evidence>
<feature type="active site" description="Nucleophile" evidence="2">
    <location>
        <position position="40"/>
    </location>
</feature>
<accession>A0A0D2VGH2</accession>
<dbReference type="SUPFAM" id="SSF52151">
    <property type="entry name" value="FabD/lysophospholipase-like"/>
    <property type="match status" value="1"/>
</dbReference>
<organism evidence="4 5">
    <name type="scientific">Capsaspora owczarzaki (strain ATCC 30864)</name>
    <dbReference type="NCBI Taxonomy" id="595528"/>
    <lineage>
        <taxon>Eukaryota</taxon>
        <taxon>Filasterea</taxon>
        <taxon>Capsaspora</taxon>
    </lineage>
</organism>
<keyword evidence="5" id="KW-1185">Reference proteome</keyword>
<dbReference type="InterPro" id="IPR033562">
    <property type="entry name" value="PLPL"/>
</dbReference>
<dbReference type="GO" id="GO:0016020">
    <property type="term" value="C:membrane"/>
    <property type="evidence" value="ECO:0007669"/>
    <property type="project" value="TreeGrafter"/>
</dbReference>
<dbReference type="PhylomeDB" id="A0A0D2VGH2"/>
<dbReference type="AlphaFoldDB" id="A0A0D2VGH2"/>
<proteinExistence type="predicted"/>
<evidence type="ECO:0000313" key="5">
    <source>
        <dbReference type="Proteomes" id="UP000008743"/>
    </source>
</evidence>
<dbReference type="RefSeq" id="XP_004365408.1">
    <property type="nucleotide sequence ID" value="XM_004365351.2"/>
</dbReference>
<dbReference type="Proteomes" id="UP000008743">
    <property type="component" value="Unassembled WGS sequence"/>
</dbReference>
<feature type="short sequence motif" description="GXGXXG" evidence="2">
    <location>
        <begin position="7"/>
        <end position="12"/>
    </location>
</feature>
<dbReference type="GO" id="GO:0005737">
    <property type="term" value="C:cytoplasm"/>
    <property type="evidence" value="ECO:0007669"/>
    <property type="project" value="TreeGrafter"/>
</dbReference>
<feature type="short sequence motif" description="DGA/G" evidence="2">
    <location>
        <begin position="228"/>
        <end position="230"/>
    </location>
</feature>
<dbReference type="EMBL" id="KE346360">
    <property type="protein sequence ID" value="KJE88972.1"/>
    <property type="molecule type" value="Genomic_DNA"/>
</dbReference>
<dbReference type="GO" id="GO:0004806">
    <property type="term" value="F:triacylglycerol lipase activity"/>
    <property type="evidence" value="ECO:0007669"/>
    <property type="project" value="TreeGrafter"/>
</dbReference>
<dbReference type="GO" id="GO:0055088">
    <property type="term" value="P:lipid homeostasis"/>
    <property type="evidence" value="ECO:0007669"/>
    <property type="project" value="TreeGrafter"/>
</dbReference>
<feature type="short sequence motif" description="GXSXG" evidence="2">
    <location>
        <begin position="38"/>
        <end position="42"/>
    </location>
</feature>
<keyword evidence="2" id="KW-0442">Lipid degradation</keyword>
<dbReference type="OrthoDB" id="197155at2759"/>
<dbReference type="GO" id="GO:0019433">
    <property type="term" value="P:triglyceride catabolic process"/>
    <property type="evidence" value="ECO:0007669"/>
    <property type="project" value="TreeGrafter"/>
</dbReference>
<feature type="active site" description="Proton acceptor" evidence="2">
    <location>
        <position position="228"/>
    </location>
</feature>